<protein>
    <recommendedName>
        <fullName evidence="1">Thioredoxin domain-containing protein</fullName>
    </recommendedName>
</protein>
<proteinExistence type="predicted"/>
<gene>
    <name evidence="2" type="ORF">GCM10025874_31020</name>
</gene>
<dbReference type="RefSeq" id="WP_284234312.1">
    <property type="nucleotide sequence ID" value="NZ_BSUL01000001.1"/>
</dbReference>
<dbReference type="Proteomes" id="UP001157160">
    <property type="component" value="Unassembled WGS sequence"/>
</dbReference>
<dbReference type="AlphaFoldDB" id="A0AA37XAF3"/>
<evidence type="ECO:0000313" key="2">
    <source>
        <dbReference type="EMBL" id="GMA29849.1"/>
    </source>
</evidence>
<organism evidence="2 3">
    <name type="scientific">Arenivirga flava</name>
    <dbReference type="NCBI Taxonomy" id="1930060"/>
    <lineage>
        <taxon>Bacteria</taxon>
        <taxon>Bacillati</taxon>
        <taxon>Actinomycetota</taxon>
        <taxon>Actinomycetes</taxon>
        <taxon>Micrococcales</taxon>
        <taxon>Microbacteriaceae</taxon>
        <taxon>Arenivirga</taxon>
    </lineage>
</organism>
<dbReference type="Pfam" id="PF00085">
    <property type="entry name" value="Thioredoxin"/>
    <property type="match status" value="1"/>
</dbReference>
<comment type="caution">
    <text evidence="2">The sequence shown here is derived from an EMBL/GenBank/DDBJ whole genome shotgun (WGS) entry which is preliminary data.</text>
</comment>
<dbReference type="CDD" id="cd02947">
    <property type="entry name" value="TRX_family"/>
    <property type="match status" value="1"/>
</dbReference>
<dbReference type="EMBL" id="BSUL01000001">
    <property type="protein sequence ID" value="GMA29849.1"/>
    <property type="molecule type" value="Genomic_DNA"/>
</dbReference>
<dbReference type="SUPFAM" id="SSF52833">
    <property type="entry name" value="Thioredoxin-like"/>
    <property type="match status" value="1"/>
</dbReference>
<feature type="domain" description="Thioredoxin" evidence="1">
    <location>
        <begin position="6"/>
        <end position="71"/>
    </location>
</feature>
<accession>A0AA37XAF3</accession>
<evidence type="ECO:0000313" key="3">
    <source>
        <dbReference type="Proteomes" id="UP001157160"/>
    </source>
</evidence>
<reference evidence="2 3" key="1">
    <citation type="journal article" date="2014" name="Int. J. Syst. Evol. Microbiol.">
        <title>Complete genome sequence of Corynebacterium casei LMG S-19264T (=DSM 44701T), isolated from a smear-ripened cheese.</title>
        <authorList>
            <consortium name="US DOE Joint Genome Institute (JGI-PGF)"/>
            <person name="Walter F."/>
            <person name="Albersmeier A."/>
            <person name="Kalinowski J."/>
            <person name="Ruckert C."/>
        </authorList>
    </citation>
    <scope>NUCLEOTIDE SEQUENCE [LARGE SCALE GENOMIC DNA]</scope>
    <source>
        <strain evidence="2 3">NBRC 112289</strain>
    </source>
</reference>
<keyword evidence="3" id="KW-1185">Reference proteome</keyword>
<evidence type="ECO:0000259" key="1">
    <source>
        <dbReference type="Pfam" id="PF00085"/>
    </source>
</evidence>
<name>A0AA37XAF3_9MICO</name>
<sequence length="86" mass="9175">MIAELYTSAFCGPCHATRAVLAEASRLVPALEVRELDVVRHEERAVAESIRNTPTVILRDDAGAQVLRAEGVPTVPQVLQAVAAAL</sequence>
<dbReference type="InterPro" id="IPR036249">
    <property type="entry name" value="Thioredoxin-like_sf"/>
</dbReference>
<dbReference type="InterPro" id="IPR013766">
    <property type="entry name" value="Thioredoxin_domain"/>
</dbReference>
<dbReference type="Gene3D" id="3.40.30.10">
    <property type="entry name" value="Glutaredoxin"/>
    <property type="match status" value="1"/>
</dbReference>